<evidence type="ECO:0008006" key="4">
    <source>
        <dbReference type="Google" id="ProtNLM"/>
    </source>
</evidence>
<dbReference type="EMBL" id="CP016174">
    <property type="protein sequence ID" value="ANN22016.1"/>
    <property type="molecule type" value="Genomic_DNA"/>
</dbReference>
<dbReference type="KEGG" id="aori:SD37_25165"/>
<keyword evidence="3" id="KW-1185">Reference proteome</keyword>
<feature type="signal peptide" evidence="1">
    <location>
        <begin position="1"/>
        <end position="32"/>
    </location>
</feature>
<sequence length="385" mass="40415">MRNRVGGSRRQAWSLAVAFVVFTGALTGTAQATPVGPVDLGTLPGDDNSTVLAVNEAGVMVGLSMSGPNPQRKRPVRWDASGQIMALPTPGGTEGQVRDINTHGVSVGYVLTATDAVPTRWDAAGLATTLQVPPGYHNATASAISDTGVAIGNWLTPDNQFHGFRWDPDGQATDLGVLPGETWSMAEGISGDGQIIAGSAMRAGANHAVRWVNGGPITELAPQSWSSGAGRINKAGVTAGSMVETRSGPPIPATWDRDGTIHRLDWPSPHSVWLYHIGSTGYVVGTGYLNAPRRNAVLWDPDGRLTVLADDNLGAEVEAVDAYGTAAGSFQRQATVWYRDGQRTQLGQLPGGSRGQAYRITDSGRVVGTADTSTGKTHAVFWTLR</sequence>
<dbReference type="Proteomes" id="UP000093695">
    <property type="component" value="Chromosome"/>
</dbReference>
<evidence type="ECO:0000256" key="1">
    <source>
        <dbReference type="SAM" id="SignalP"/>
    </source>
</evidence>
<name>A0A193CBM2_AMYOR</name>
<organism evidence="2 3">
    <name type="scientific">Amycolatopsis orientalis</name>
    <name type="common">Nocardia orientalis</name>
    <dbReference type="NCBI Taxonomy" id="31958"/>
    <lineage>
        <taxon>Bacteria</taxon>
        <taxon>Bacillati</taxon>
        <taxon>Actinomycetota</taxon>
        <taxon>Actinomycetes</taxon>
        <taxon>Pseudonocardiales</taxon>
        <taxon>Pseudonocardiaceae</taxon>
        <taxon>Amycolatopsis</taxon>
    </lineage>
</organism>
<evidence type="ECO:0000313" key="2">
    <source>
        <dbReference type="EMBL" id="ANN22016.1"/>
    </source>
</evidence>
<keyword evidence="1" id="KW-0732">Signal</keyword>
<feature type="chain" id="PRO_5008256618" description="HAF repeat-containing protein" evidence="1">
    <location>
        <begin position="33"/>
        <end position="385"/>
    </location>
</feature>
<proteinExistence type="predicted"/>
<protein>
    <recommendedName>
        <fullName evidence="4">HAF repeat-containing protein</fullName>
    </recommendedName>
</protein>
<gene>
    <name evidence="2" type="ORF">SD37_25165</name>
</gene>
<dbReference type="eggNOG" id="COG5563">
    <property type="taxonomic scope" value="Bacteria"/>
</dbReference>
<dbReference type="STRING" id="31958.SD37_25165"/>
<evidence type="ECO:0000313" key="3">
    <source>
        <dbReference type="Proteomes" id="UP000093695"/>
    </source>
</evidence>
<dbReference type="AlphaFoldDB" id="A0A193CBM2"/>
<accession>A0A193CBM2</accession>
<reference evidence="2 3" key="1">
    <citation type="journal article" date="2015" name="Genome Announc.">
        <title>Draft Genome Sequence of Norvancomycin-Producing Strain Amycolatopsis orientalis CPCC200066.</title>
        <authorList>
            <person name="Lei X."/>
            <person name="Yuan F."/>
            <person name="Shi Y."/>
            <person name="Li X."/>
            <person name="Wang L."/>
            <person name="Hong B."/>
        </authorList>
    </citation>
    <scope>NUCLEOTIDE SEQUENCE [LARGE SCALE GENOMIC DNA]</scope>
    <source>
        <strain evidence="2 3">B-37</strain>
    </source>
</reference>